<gene>
    <name evidence="4" type="ORF">SASPL_133124</name>
</gene>
<feature type="coiled-coil region" evidence="1">
    <location>
        <begin position="54"/>
        <end position="88"/>
    </location>
</feature>
<sequence>MEEATNQSPEAMEALVSRIFTNISSLKSAYIQLQAAHTPYDPDIIQAADKLSLLKTYEVMLKKFQSEIQNKDSETVQLEQQIQDSSQKRGHPRAALYQGFLKLAKVIWLLHRLVHSFDPPVKNFEVKRGNEFSEVYMENVVKDFVVEDGDEKPKVDLMVMPGFWIGGSIIQSQVYLTGIKVAE</sequence>
<organism evidence="4">
    <name type="scientific">Salvia splendens</name>
    <name type="common">Scarlet sage</name>
    <dbReference type="NCBI Taxonomy" id="180675"/>
    <lineage>
        <taxon>Eukaryota</taxon>
        <taxon>Viridiplantae</taxon>
        <taxon>Streptophyta</taxon>
        <taxon>Embryophyta</taxon>
        <taxon>Tracheophyta</taxon>
        <taxon>Spermatophyta</taxon>
        <taxon>Magnoliopsida</taxon>
        <taxon>eudicotyledons</taxon>
        <taxon>Gunneridae</taxon>
        <taxon>Pentapetalae</taxon>
        <taxon>asterids</taxon>
        <taxon>lamiids</taxon>
        <taxon>Lamiales</taxon>
        <taxon>Lamiaceae</taxon>
        <taxon>Nepetoideae</taxon>
        <taxon>Mentheae</taxon>
        <taxon>Salviinae</taxon>
        <taxon>Salvia</taxon>
        <taxon>Salvia subgen. Calosphace</taxon>
        <taxon>core Calosphace</taxon>
    </lineage>
</organism>
<dbReference type="AlphaFoldDB" id="A0A8X8X3Q1"/>
<feature type="domain" description="GIL1/IRKI C-terminal" evidence="3">
    <location>
        <begin position="124"/>
        <end position="175"/>
    </location>
</feature>
<dbReference type="InterPro" id="IPR006943">
    <property type="entry name" value="DUF641_pln"/>
</dbReference>
<protein>
    <recommendedName>
        <fullName evidence="6">DUF641 domain-containing protein</fullName>
    </recommendedName>
</protein>
<reference evidence="4" key="2">
    <citation type="submission" date="2020-08" db="EMBL/GenBank/DDBJ databases">
        <title>Plant Genome Project.</title>
        <authorList>
            <person name="Zhang R.-G."/>
        </authorList>
    </citation>
    <scope>NUCLEOTIDE SEQUENCE</scope>
    <source>
        <strain evidence="4">Huo1</strain>
        <tissue evidence="4">Leaf</tissue>
    </source>
</reference>
<dbReference type="Pfam" id="PF24994">
    <property type="entry name" value="GIL1_IRKI_C"/>
    <property type="match status" value="1"/>
</dbReference>
<accession>A0A8X8X3Q1</accession>
<evidence type="ECO:0000313" key="4">
    <source>
        <dbReference type="EMBL" id="KAG6405534.1"/>
    </source>
</evidence>
<reference evidence="4" key="1">
    <citation type="submission" date="2018-01" db="EMBL/GenBank/DDBJ databases">
        <authorList>
            <person name="Mao J.F."/>
        </authorList>
    </citation>
    <scope>NUCLEOTIDE SEQUENCE</scope>
    <source>
        <strain evidence="4">Huo1</strain>
        <tissue evidence="4">Leaf</tissue>
    </source>
</reference>
<dbReference type="InterPro" id="IPR056813">
    <property type="entry name" value="GIL1_IRKI_C"/>
</dbReference>
<dbReference type="GO" id="GO:0009639">
    <property type="term" value="P:response to red or far red light"/>
    <property type="evidence" value="ECO:0007669"/>
    <property type="project" value="InterPro"/>
</dbReference>
<comment type="caution">
    <text evidence="4">The sequence shown here is derived from an EMBL/GenBank/DDBJ whole genome shotgun (WGS) entry which is preliminary data.</text>
</comment>
<evidence type="ECO:0008006" key="6">
    <source>
        <dbReference type="Google" id="ProtNLM"/>
    </source>
</evidence>
<dbReference type="Pfam" id="PF04859">
    <property type="entry name" value="DUF641"/>
    <property type="match status" value="1"/>
</dbReference>
<dbReference type="PANTHER" id="PTHR31161">
    <property type="entry name" value="PROTEIN GRAVITROPIC IN THE LIGHT 1"/>
    <property type="match status" value="1"/>
</dbReference>
<keyword evidence="1" id="KW-0175">Coiled coil</keyword>
<evidence type="ECO:0000259" key="3">
    <source>
        <dbReference type="Pfam" id="PF24994"/>
    </source>
</evidence>
<dbReference type="EMBL" id="PNBA02000012">
    <property type="protein sequence ID" value="KAG6405534.1"/>
    <property type="molecule type" value="Genomic_DNA"/>
</dbReference>
<proteinExistence type="predicted"/>
<evidence type="ECO:0000313" key="5">
    <source>
        <dbReference type="Proteomes" id="UP000298416"/>
    </source>
</evidence>
<evidence type="ECO:0000259" key="2">
    <source>
        <dbReference type="Pfam" id="PF04859"/>
    </source>
</evidence>
<keyword evidence="5" id="KW-1185">Reference proteome</keyword>
<dbReference type="InterPro" id="IPR040225">
    <property type="entry name" value="GIL1-like"/>
</dbReference>
<feature type="domain" description="DUF641" evidence="2">
    <location>
        <begin position="9"/>
        <end position="51"/>
    </location>
</feature>
<dbReference type="GO" id="GO:0009959">
    <property type="term" value="P:negative gravitropism"/>
    <property type="evidence" value="ECO:0007669"/>
    <property type="project" value="InterPro"/>
</dbReference>
<dbReference type="Proteomes" id="UP000298416">
    <property type="component" value="Unassembled WGS sequence"/>
</dbReference>
<evidence type="ECO:0000256" key="1">
    <source>
        <dbReference type="SAM" id="Coils"/>
    </source>
</evidence>
<name>A0A8X8X3Q1_SALSN</name>